<dbReference type="STRING" id="1555112.LIP_2065"/>
<evidence type="ECO:0000256" key="7">
    <source>
        <dbReference type="RuleBase" id="RU363032"/>
    </source>
</evidence>
<dbReference type="PANTHER" id="PTHR43005:SF1">
    <property type="entry name" value="SPERMIDINE_PUTRESCINE TRANSPORT SYSTEM PERMEASE PROTEIN"/>
    <property type="match status" value="1"/>
</dbReference>
<keyword evidence="4 7" id="KW-0812">Transmembrane</keyword>
<evidence type="ECO:0000256" key="6">
    <source>
        <dbReference type="ARBA" id="ARBA00023136"/>
    </source>
</evidence>
<evidence type="ECO:0000256" key="4">
    <source>
        <dbReference type="ARBA" id="ARBA00022692"/>
    </source>
</evidence>
<dbReference type="InterPro" id="IPR000515">
    <property type="entry name" value="MetI-like"/>
</dbReference>
<evidence type="ECO:0000256" key="3">
    <source>
        <dbReference type="ARBA" id="ARBA00022475"/>
    </source>
</evidence>
<name>A0A0K2SLA8_LIMPI</name>
<feature type="transmembrane region" description="Helical" evidence="7">
    <location>
        <begin position="238"/>
        <end position="262"/>
    </location>
</feature>
<evidence type="ECO:0000313" key="10">
    <source>
        <dbReference type="Proteomes" id="UP000065807"/>
    </source>
</evidence>
<dbReference type="CDD" id="cd06261">
    <property type="entry name" value="TM_PBP2"/>
    <property type="match status" value="1"/>
</dbReference>
<dbReference type="PATRIC" id="fig|1555112.3.peg.2102"/>
<keyword evidence="6 7" id="KW-0472">Membrane</keyword>
<dbReference type="GO" id="GO:0055085">
    <property type="term" value="P:transmembrane transport"/>
    <property type="evidence" value="ECO:0007669"/>
    <property type="project" value="InterPro"/>
</dbReference>
<dbReference type="Proteomes" id="UP000065807">
    <property type="component" value="Chromosome"/>
</dbReference>
<feature type="transmembrane region" description="Helical" evidence="7">
    <location>
        <begin position="79"/>
        <end position="100"/>
    </location>
</feature>
<feature type="domain" description="ABC transmembrane type-1" evidence="8">
    <location>
        <begin position="75"/>
        <end position="289"/>
    </location>
</feature>
<keyword evidence="2 7" id="KW-0813">Transport</keyword>
<protein>
    <submittedName>
        <fullName evidence="9">ABC transporter permease</fullName>
    </submittedName>
</protein>
<keyword evidence="3" id="KW-1003">Cell membrane</keyword>
<gene>
    <name evidence="9" type="ORF">LIP_2065</name>
</gene>
<dbReference type="KEGG" id="lpil:LIP_2065"/>
<comment type="similarity">
    <text evidence="7">Belongs to the binding-protein-dependent transport system permease family.</text>
</comment>
<dbReference type="PANTHER" id="PTHR43005">
    <property type="entry name" value="BLR7065 PROTEIN"/>
    <property type="match status" value="1"/>
</dbReference>
<accession>A0A0K2SLA8</accession>
<sequence length="305" mass="33285">MALDRSGWLDRPLPLAVLLLLPTLLLVFGVLLYPMGRAFWMSLTDLHLARPQSGVFVGLQNYVAALRDAGFLAALGRTLYFALLTVPVETALGLLIALLLNQSFPGRGFVRGLIILPWALPYVVNGVMWKWILNANYGALNALLSQLGLIDAYQIWLGHPSSAFHFVVLANIWKETPVAVILLLAALQTVPDELHEAATVDGAGALRRLWYVTLPLLRPVVAVTLVVKTVWALKEFDLIYVMTAGGPADATNLATFFTYLTTFKFMRFGYGSALAFLIALVSLVIALFHVRLVSPGEARSDGGTP</sequence>
<reference evidence="10" key="2">
    <citation type="journal article" date="2016" name="Int. J. Syst. Evol. Microbiol.">
        <title>Complete genome sequence and cell structure of Limnochorda pilosa, a Gram-negative spore-former within the phylum Firmicutes.</title>
        <authorList>
            <person name="Watanabe M."/>
            <person name="Kojima H."/>
            <person name="Fukui M."/>
        </authorList>
    </citation>
    <scope>NUCLEOTIDE SEQUENCE [LARGE SCALE GENOMIC DNA]</scope>
    <source>
        <strain evidence="10">HC45</strain>
    </source>
</reference>
<evidence type="ECO:0000313" key="9">
    <source>
        <dbReference type="EMBL" id="BAS27906.1"/>
    </source>
</evidence>
<dbReference type="AlphaFoldDB" id="A0A0K2SLA8"/>
<evidence type="ECO:0000256" key="5">
    <source>
        <dbReference type="ARBA" id="ARBA00022989"/>
    </source>
</evidence>
<feature type="transmembrane region" description="Helical" evidence="7">
    <location>
        <begin position="112"/>
        <end position="132"/>
    </location>
</feature>
<dbReference type="Pfam" id="PF00528">
    <property type="entry name" value="BPD_transp_1"/>
    <property type="match status" value="1"/>
</dbReference>
<proteinExistence type="inferred from homology"/>
<evidence type="ECO:0000256" key="2">
    <source>
        <dbReference type="ARBA" id="ARBA00022448"/>
    </source>
</evidence>
<feature type="transmembrane region" description="Helical" evidence="7">
    <location>
        <begin position="12"/>
        <end position="33"/>
    </location>
</feature>
<comment type="subcellular location">
    <subcellularLocation>
        <location evidence="1 7">Cell membrane</location>
        <topology evidence="1 7">Multi-pass membrane protein</topology>
    </subcellularLocation>
</comment>
<dbReference type="SUPFAM" id="SSF161098">
    <property type="entry name" value="MetI-like"/>
    <property type="match status" value="1"/>
</dbReference>
<keyword evidence="10" id="KW-1185">Reference proteome</keyword>
<reference evidence="10" key="1">
    <citation type="submission" date="2015-07" db="EMBL/GenBank/DDBJ databases">
        <title>Complete genome sequence and phylogenetic analysis of Limnochorda pilosa.</title>
        <authorList>
            <person name="Watanabe M."/>
            <person name="Kojima H."/>
            <person name="Fukui M."/>
        </authorList>
    </citation>
    <scope>NUCLEOTIDE SEQUENCE [LARGE SCALE GENOMIC DNA]</scope>
    <source>
        <strain evidence="10">HC45</strain>
    </source>
</reference>
<dbReference type="GO" id="GO:0005886">
    <property type="term" value="C:plasma membrane"/>
    <property type="evidence" value="ECO:0007669"/>
    <property type="project" value="UniProtKB-SubCell"/>
</dbReference>
<keyword evidence="5 7" id="KW-1133">Transmembrane helix</keyword>
<dbReference type="EMBL" id="AP014924">
    <property type="protein sequence ID" value="BAS27906.1"/>
    <property type="molecule type" value="Genomic_DNA"/>
</dbReference>
<feature type="transmembrane region" description="Helical" evidence="7">
    <location>
        <begin position="268"/>
        <end position="290"/>
    </location>
</feature>
<organism evidence="9 10">
    <name type="scientific">Limnochorda pilosa</name>
    <dbReference type="NCBI Taxonomy" id="1555112"/>
    <lineage>
        <taxon>Bacteria</taxon>
        <taxon>Bacillati</taxon>
        <taxon>Bacillota</taxon>
        <taxon>Limnochordia</taxon>
        <taxon>Limnochordales</taxon>
        <taxon>Limnochordaceae</taxon>
        <taxon>Limnochorda</taxon>
    </lineage>
</organism>
<dbReference type="Gene3D" id="1.10.3720.10">
    <property type="entry name" value="MetI-like"/>
    <property type="match status" value="1"/>
</dbReference>
<dbReference type="InterPro" id="IPR035906">
    <property type="entry name" value="MetI-like_sf"/>
</dbReference>
<evidence type="ECO:0000256" key="1">
    <source>
        <dbReference type="ARBA" id="ARBA00004651"/>
    </source>
</evidence>
<evidence type="ECO:0000259" key="8">
    <source>
        <dbReference type="PROSITE" id="PS50928"/>
    </source>
</evidence>
<dbReference type="PROSITE" id="PS50928">
    <property type="entry name" value="ABC_TM1"/>
    <property type="match status" value="1"/>
</dbReference>